<dbReference type="GO" id="GO:0007018">
    <property type="term" value="P:microtubule-based movement"/>
    <property type="evidence" value="ECO:0007669"/>
    <property type="project" value="TreeGrafter"/>
</dbReference>
<dbReference type="PRINTS" id="PR00381">
    <property type="entry name" value="KINESINLIGHT"/>
</dbReference>
<feature type="repeat" description="TPR" evidence="10">
    <location>
        <begin position="128"/>
        <end position="161"/>
    </location>
</feature>
<reference evidence="13 14" key="1">
    <citation type="journal article" date="2016" name="Nat. Commun.">
        <title>Thousands of microbial genomes shed light on interconnected biogeochemical processes in an aquifer system.</title>
        <authorList>
            <person name="Anantharaman K."/>
            <person name="Brown C.T."/>
            <person name="Hug L.A."/>
            <person name="Sharon I."/>
            <person name="Castelle C.J."/>
            <person name="Probst A.J."/>
            <person name="Thomas B.C."/>
            <person name="Singh A."/>
            <person name="Wilkins M.J."/>
            <person name="Karaoz U."/>
            <person name="Brodie E.L."/>
            <person name="Williams K.H."/>
            <person name="Hubbard S.S."/>
            <person name="Banfield J.F."/>
        </authorList>
    </citation>
    <scope>NUCLEOTIDE SEQUENCE [LARGE SCALE GENOMIC DNA]</scope>
</reference>
<dbReference type="Pfam" id="PF13374">
    <property type="entry name" value="TPR_10"/>
    <property type="match status" value="3"/>
</dbReference>
<dbReference type="Gene3D" id="1.25.40.10">
    <property type="entry name" value="Tetratricopeptide repeat domain"/>
    <property type="match status" value="3"/>
</dbReference>
<feature type="repeat" description="TPR" evidence="10">
    <location>
        <begin position="86"/>
        <end position="119"/>
    </location>
</feature>
<evidence type="ECO:0000256" key="7">
    <source>
        <dbReference type="ARBA" id="ARBA00023054"/>
    </source>
</evidence>
<dbReference type="GO" id="GO:0005737">
    <property type="term" value="C:cytoplasm"/>
    <property type="evidence" value="ECO:0007669"/>
    <property type="project" value="TreeGrafter"/>
</dbReference>
<dbReference type="GO" id="GO:0005871">
    <property type="term" value="C:kinesin complex"/>
    <property type="evidence" value="ECO:0007669"/>
    <property type="project" value="InterPro"/>
</dbReference>
<dbReference type="InterPro" id="IPR002151">
    <property type="entry name" value="Kinesin_light"/>
</dbReference>
<dbReference type="InterPro" id="IPR024983">
    <property type="entry name" value="CHAT_dom"/>
</dbReference>
<feature type="domain" description="CHAT" evidence="12">
    <location>
        <begin position="726"/>
        <end position="1058"/>
    </location>
</feature>
<evidence type="ECO:0000256" key="5">
    <source>
        <dbReference type="ARBA" id="ARBA00022737"/>
    </source>
</evidence>
<evidence type="ECO:0000256" key="2">
    <source>
        <dbReference type="ARBA" id="ARBA00009622"/>
    </source>
</evidence>
<keyword evidence="9" id="KW-0206">Cytoskeleton</keyword>
<dbReference type="PANTHER" id="PTHR45783">
    <property type="entry name" value="KINESIN LIGHT CHAIN"/>
    <property type="match status" value="1"/>
</dbReference>
<gene>
    <name evidence="13" type="ORF">A2Y62_18345</name>
</gene>
<feature type="coiled-coil region" evidence="11">
    <location>
        <begin position="599"/>
        <end position="626"/>
    </location>
</feature>
<dbReference type="Pfam" id="PF13424">
    <property type="entry name" value="TPR_12"/>
    <property type="match status" value="4"/>
</dbReference>
<dbReference type="Proteomes" id="UP000178943">
    <property type="component" value="Unassembled WGS sequence"/>
</dbReference>
<protein>
    <recommendedName>
        <fullName evidence="12">CHAT domain-containing protein</fullName>
    </recommendedName>
</protein>
<dbReference type="SUPFAM" id="SSF48452">
    <property type="entry name" value="TPR-like"/>
    <property type="match status" value="3"/>
</dbReference>
<evidence type="ECO:0000259" key="12">
    <source>
        <dbReference type="Pfam" id="PF12770"/>
    </source>
</evidence>
<name>A0A1F5VXA5_9BACT</name>
<evidence type="ECO:0000256" key="1">
    <source>
        <dbReference type="ARBA" id="ARBA00004245"/>
    </source>
</evidence>
<dbReference type="EMBL" id="MFGW01000024">
    <property type="protein sequence ID" value="OGF68074.1"/>
    <property type="molecule type" value="Genomic_DNA"/>
</dbReference>
<proteinExistence type="inferred from homology"/>
<sequence>MNEYIIHIAAIVLLTVGLCGIGNEGLLVRGVYAGELQKGTNEDAGELVKKAKALYAEGKYEEAIPLAEKALEMNEKALGKDNALVGENVQILAQLYHADGRYEEAEPLFLRALDMTEKKLGKDHPDVARILNDFGLLLCDMSEYERAMPLFERALKINEKTSGMEHPDTAQTFTNLASLYHATGKYTEAESFYKKGLEIREKTSGKDHKDVAESLNNLAALYRATARFAEAEPLYKRALEIDEKLLGAEHPSVAIDLNNLAALYRVTGRYVEAEPLYKRTLEIDKKVYGQEHPDVATDMNNLAVLYRDTGRYAEAEPLHKRALAIDENILGNDHPYVATDLANLAALYYDTGRYELAEPEFKRALAIYENVFGKEHPRVSQNLNNMVKLYHAMGKNAEAEKLCKRALAIDEKVLGDEHPNLAMGLSNLAVIYHDTGRYEQAEPLFKRALDIRQKAFGKDNPRVAQSLNNLARLYAGMQKHAESNALYIQGMQIEDAMREDVFSLLSERQKLTYMEQKQRTLYEFMCHTSRFMKDNVEAVSNALNIWLRWKGAVMEAQGRYIDAVTASADPIIRQKFNELRKIRMQLAKLQMVKPDKLSSDDYKRVLKELSENKGVLEAELSRLSKEYAFEKRVGKADIETISALLPEQSAYIDYARIDQYDFQKQEWGKAHYIAFLMIPHVKEKPVVKLIDIAEAEELESHIKIFLKEMKKVFLLGRPGKDVLIKKEAKILYSLLMKPVETYLETKTQLFISPDGYLHLLPFEILMTEDERYLIETYQINYVSAGRDIIRFEDTTTAEGAVVLMGDPDYDLGQAEKVQATGDEGKDEQKIRGVLSGEVSGMEFPRLPETKQEIDAIEKIIEENYHLPVKNYQDKQALEDVLFKIESPRMLHLATHGYFLPNEEVTAQDKKMLSAQEMKATVDIGLANPMTRSALVLAGANTSIKEGRDDGIVSAEKVLSLRLRGTELVVLSACETGLGDVKNGEGVFGLKRAFILAGAKTIVMSLWSVPSAETTQLMTNFYDFMSQGKGKAQSLREAKLRMLRDHPNPFYWAAFLLTGEEEGVVP</sequence>
<feature type="repeat" description="TPR" evidence="10">
    <location>
        <begin position="422"/>
        <end position="455"/>
    </location>
</feature>
<organism evidence="13 14">
    <name type="scientific">Candidatus Fischerbacteria bacterium RBG_13_37_8</name>
    <dbReference type="NCBI Taxonomy" id="1817863"/>
    <lineage>
        <taxon>Bacteria</taxon>
        <taxon>Candidatus Fischeribacteriota</taxon>
    </lineage>
</organism>
<dbReference type="PROSITE" id="PS50005">
    <property type="entry name" value="TPR"/>
    <property type="match status" value="7"/>
</dbReference>
<keyword evidence="4" id="KW-0493">Microtubule</keyword>
<comment type="caution">
    <text evidence="13">The sequence shown here is derived from an EMBL/GenBank/DDBJ whole genome shotgun (WGS) entry which is preliminary data.</text>
</comment>
<feature type="repeat" description="TPR" evidence="10">
    <location>
        <begin position="170"/>
        <end position="203"/>
    </location>
</feature>
<dbReference type="InterPro" id="IPR011990">
    <property type="entry name" value="TPR-like_helical_dom_sf"/>
</dbReference>
<evidence type="ECO:0000256" key="10">
    <source>
        <dbReference type="PROSITE-ProRule" id="PRU00339"/>
    </source>
</evidence>
<feature type="repeat" description="TPR" evidence="10">
    <location>
        <begin position="296"/>
        <end position="329"/>
    </location>
</feature>
<dbReference type="GO" id="GO:0019894">
    <property type="term" value="F:kinesin binding"/>
    <property type="evidence" value="ECO:0007669"/>
    <property type="project" value="TreeGrafter"/>
</dbReference>
<dbReference type="InterPro" id="IPR019734">
    <property type="entry name" value="TPR_rpt"/>
</dbReference>
<evidence type="ECO:0000256" key="11">
    <source>
        <dbReference type="SAM" id="Coils"/>
    </source>
</evidence>
<keyword evidence="7 11" id="KW-0175">Coiled coil</keyword>
<evidence type="ECO:0000256" key="9">
    <source>
        <dbReference type="ARBA" id="ARBA00023212"/>
    </source>
</evidence>
<dbReference type="SMART" id="SM00028">
    <property type="entry name" value="TPR"/>
    <property type="match status" value="11"/>
</dbReference>
<dbReference type="Pfam" id="PF12770">
    <property type="entry name" value="CHAT"/>
    <property type="match status" value="1"/>
</dbReference>
<evidence type="ECO:0000313" key="14">
    <source>
        <dbReference type="Proteomes" id="UP000178943"/>
    </source>
</evidence>
<keyword evidence="3" id="KW-0963">Cytoplasm</keyword>
<feature type="repeat" description="TPR" evidence="10">
    <location>
        <begin position="212"/>
        <end position="245"/>
    </location>
</feature>
<keyword evidence="6 10" id="KW-0802">TPR repeat</keyword>
<keyword evidence="8" id="KW-0505">Motor protein</keyword>
<evidence type="ECO:0000313" key="13">
    <source>
        <dbReference type="EMBL" id="OGF68074.1"/>
    </source>
</evidence>
<evidence type="ECO:0000256" key="4">
    <source>
        <dbReference type="ARBA" id="ARBA00022701"/>
    </source>
</evidence>
<dbReference type="AlphaFoldDB" id="A0A1F5VXA5"/>
<dbReference type="GO" id="GO:0005874">
    <property type="term" value="C:microtubule"/>
    <property type="evidence" value="ECO:0007669"/>
    <property type="project" value="UniProtKB-KW"/>
</dbReference>
<evidence type="ECO:0000256" key="6">
    <source>
        <dbReference type="ARBA" id="ARBA00022803"/>
    </source>
</evidence>
<dbReference type="PANTHER" id="PTHR45783:SF3">
    <property type="entry name" value="KINESIN LIGHT CHAIN"/>
    <property type="match status" value="1"/>
</dbReference>
<comment type="subcellular location">
    <subcellularLocation>
        <location evidence="1">Cytoplasm</location>
        <location evidence="1">Cytoskeleton</location>
    </subcellularLocation>
</comment>
<dbReference type="STRING" id="1817863.A2Y62_18345"/>
<accession>A0A1F5VXA5</accession>
<keyword evidence="5" id="KW-0677">Repeat</keyword>
<feature type="repeat" description="TPR" evidence="10">
    <location>
        <begin position="338"/>
        <end position="371"/>
    </location>
</feature>
<comment type="similarity">
    <text evidence="2">Belongs to the kinesin light chain family.</text>
</comment>
<evidence type="ECO:0000256" key="3">
    <source>
        <dbReference type="ARBA" id="ARBA00022490"/>
    </source>
</evidence>
<evidence type="ECO:0000256" key="8">
    <source>
        <dbReference type="ARBA" id="ARBA00023175"/>
    </source>
</evidence>